<dbReference type="EMBL" id="CP000804">
    <property type="protein sequence ID" value="ABU57850.1"/>
    <property type="molecule type" value="Genomic_DNA"/>
</dbReference>
<dbReference type="OrthoDB" id="9801228at2"/>
<dbReference type="NCBIfam" id="TIGR00049">
    <property type="entry name" value="iron-sulfur cluster assembly accessory protein"/>
    <property type="match status" value="1"/>
</dbReference>
<dbReference type="InterPro" id="IPR016092">
    <property type="entry name" value="ATAP"/>
</dbReference>
<gene>
    <name evidence="2" type="ordered locus">Rcas_1758</name>
</gene>
<organism evidence="2 3">
    <name type="scientific">Roseiflexus castenholzii (strain DSM 13941 / HLO8)</name>
    <dbReference type="NCBI Taxonomy" id="383372"/>
    <lineage>
        <taxon>Bacteria</taxon>
        <taxon>Bacillati</taxon>
        <taxon>Chloroflexota</taxon>
        <taxon>Chloroflexia</taxon>
        <taxon>Chloroflexales</taxon>
        <taxon>Roseiflexineae</taxon>
        <taxon>Roseiflexaceae</taxon>
        <taxon>Roseiflexus</taxon>
    </lineage>
</organism>
<dbReference type="InterPro" id="IPR000361">
    <property type="entry name" value="ATAP_core_dom"/>
</dbReference>
<evidence type="ECO:0000313" key="3">
    <source>
        <dbReference type="Proteomes" id="UP000000263"/>
    </source>
</evidence>
<dbReference type="SUPFAM" id="SSF89360">
    <property type="entry name" value="HesB-like domain"/>
    <property type="match status" value="1"/>
</dbReference>
<dbReference type="Pfam" id="PF01521">
    <property type="entry name" value="Fe-S_biosyn"/>
    <property type="match status" value="1"/>
</dbReference>
<evidence type="ECO:0000313" key="2">
    <source>
        <dbReference type="EMBL" id="ABU57850.1"/>
    </source>
</evidence>
<dbReference type="GO" id="GO:0005506">
    <property type="term" value="F:iron ion binding"/>
    <property type="evidence" value="ECO:0007669"/>
    <property type="project" value="TreeGrafter"/>
</dbReference>
<dbReference type="InterPro" id="IPR017870">
    <property type="entry name" value="FeS_cluster_insertion_CS"/>
</dbReference>
<dbReference type="PANTHER" id="PTHR43011">
    <property type="entry name" value="IRON-SULFUR CLUSTER ASSEMBLY 2 HOMOLOG, MITOCHONDRIAL"/>
    <property type="match status" value="1"/>
</dbReference>
<dbReference type="GO" id="GO:0051539">
    <property type="term" value="F:4 iron, 4 sulfur cluster binding"/>
    <property type="evidence" value="ECO:0007669"/>
    <property type="project" value="TreeGrafter"/>
</dbReference>
<dbReference type="PROSITE" id="PS01152">
    <property type="entry name" value="HESB"/>
    <property type="match status" value="1"/>
</dbReference>
<accession>A7NK30</accession>
<sequence>MATIEQDVINQHQESEFPPVLEITEGASLRLQSMMKERNLEGYGLRVFVSGGGCSGLQYGMTFDNEERFGDTVWNAHGLRIMVDPISARYLTGATISYQQDNMLAGAFKIDNPNAVSSCGCGHSFRTKEQQGTDDDYDGYGNGGGCCSSH</sequence>
<dbReference type="Proteomes" id="UP000000263">
    <property type="component" value="Chromosome"/>
</dbReference>
<dbReference type="eggNOG" id="COG0316">
    <property type="taxonomic scope" value="Bacteria"/>
</dbReference>
<dbReference type="PANTHER" id="PTHR43011:SF1">
    <property type="entry name" value="IRON-SULFUR CLUSTER ASSEMBLY 2 HOMOLOG, MITOCHONDRIAL"/>
    <property type="match status" value="1"/>
</dbReference>
<dbReference type="RefSeq" id="WP_012120276.1">
    <property type="nucleotide sequence ID" value="NC_009767.1"/>
</dbReference>
<dbReference type="InterPro" id="IPR035903">
    <property type="entry name" value="HesB-like_dom_sf"/>
</dbReference>
<keyword evidence="3" id="KW-1185">Reference proteome</keyword>
<proteinExistence type="predicted"/>
<dbReference type="HOGENOM" id="CLU_069054_5_2_0"/>
<evidence type="ECO:0000259" key="1">
    <source>
        <dbReference type="Pfam" id="PF01521"/>
    </source>
</evidence>
<reference evidence="2 3" key="1">
    <citation type="submission" date="2007-08" db="EMBL/GenBank/DDBJ databases">
        <title>Complete sequence of Roseiflexus castenholzii DSM 13941.</title>
        <authorList>
            <consortium name="US DOE Joint Genome Institute"/>
            <person name="Copeland A."/>
            <person name="Lucas S."/>
            <person name="Lapidus A."/>
            <person name="Barry K."/>
            <person name="Glavina del Rio T."/>
            <person name="Dalin E."/>
            <person name="Tice H."/>
            <person name="Pitluck S."/>
            <person name="Thompson L.S."/>
            <person name="Brettin T."/>
            <person name="Bruce D."/>
            <person name="Detter J.C."/>
            <person name="Han C."/>
            <person name="Tapia R."/>
            <person name="Schmutz J."/>
            <person name="Larimer F."/>
            <person name="Land M."/>
            <person name="Hauser L."/>
            <person name="Kyrpides N."/>
            <person name="Mikhailova N."/>
            <person name="Bryant D.A."/>
            <person name="Hanada S."/>
            <person name="Tsukatani Y."/>
            <person name="Richardson P."/>
        </authorList>
    </citation>
    <scope>NUCLEOTIDE SEQUENCE [LARGE SCALE GENOMIC DNA]</scope>
    <source>
        <strain evidence="3">DSM 13941 / HLO8</strain>
    </source>
</reference>
<dbReference type="STRING" id="383372.Rcas_1758"/>
<protein>
    <submittedName>
        <fullName evidence="2">Iron-sulfur cluster assembly accessory protein</fullName>
    </submittedName>
</protein>
<dbReference type="GO" id="GO:0016226">
    <property type="term" value="P:iron-sulfur cluster assembly"/>
    <property type="evidence" value="ECO:0007669"/>
    <property type="project" value="InterPro"/>
</dbReference>
<dbReference type="AlphaFoldDB" id="A7NK30"/>
<name>A7NK30_ROSCS</name>
<dbReference type="Gene3D" id="2.60.300.12">
    <property type="entry name" value="HesB-like domain"/>
    <property type="match status" value="1"/>
</dbReference>
<feature type="domain" description="Core" evidence="1">
    <location>
        <begin position="21"/>
        <end position="122"/>
    </location>
</feature>
<dbReference type="GO" id="GO:0051537">
    <property type="term" value="F:2 iron, 2 sulfur cluster binding"/>
    <property type="evidence" value="ECO:0007669"/>
    <property type="project" value="UniProtKB-ARBA"/>
</dbReference>
<dbReference type="KEGG" id="rca:Rcas_1758"/>